<dbReference type="InterPro" id="IPR017899">
    <property type="entry name" value="VPS28_C"/>
</dbReference>
<sequence>MLNAENFFISINQALKQFREYDLIQCQSAYRRIQEGKSGYKGEDYDKNLGQRVFDITTKIISALDIVSMGIQSVDQLTPYIRDIQTALGNYPNLPPQFGGTSIIKKWIDTLSTKQATDDLNENEIRQLKFDIDSVMNQFNDLLGSK</sequence>
<dbReference type="InParanoid" id="A0A078B9R7"/>
<reference evidence="3 4" key="1">
    <citation type="submission" date="2014-06" db="EMBL/GenBank/DDBJ databases">
        <authorList>
            <person name="Swart Estienne"/>
        </authorList>
    </citation>
    <scope>NUCLEOTIDE SEQUENCE [LARGE SCALE GENOMIC DNA]</scope>
    <source>
        <strain evidence="3 4">130c</strain>
    </source>
</reference>
<evidence type="ECO:0000256" key="1">
    <source>
        <dbReference type="PROSITE-ProRule" id="PRU00642"/>
    </source>
</evidence>
<keyword evidence="1" id="KW-0653">Protein transport</keyword>
<evidence type="ECO:0000313" key="4">
    <source>
        <dbReference type="Proteomes" id="UP000039865"/>
    </source>
</evidence>
<dbReference type="OrthoDB" id="2671at2759"/>
<comment type="similarity">
    <text evidence="1">Belongs to the VPS28 family.</text>
</comment>
<dbReference type="PANTHER" id="PTHR12937">
    <property type="entry name" value="VACUOLAR PROTEIN SORTING 28, ISOFORM 2 VPS28"/>
    <property type="match status" value="1"/>
</dbReference>
<gene>
    <name evidence="3" type="primary">Contig18392.g19533</name>
    <name evidence="3" type="ORF">STYLEM_20084</name>
</gene>
<dbReference type="PROSITE" id="PS51310">
    <property type="entry name" value="VPS28_C"/>
    <property type="match status" value="1"/>
</dbReference>
<dbReference type="AlphaFoldDB" id="A0A078B9R7"/>
<feature type="domain" description="VPS28 C-terminal" evidence="2">
    <location>
        <begin position="48"/>
        <end position="144"/>
    </location>
</feature>
<dbReference type="PANTHER" id="PTHR12937:SF0">
    <property type="entry name" value="VACUOLAR PROTEIN SORTING-ASSOCIATED PROTEIN 28 HOMOLOG"/>
    <property type="match status" value="1"/>
</dbReference>
<keyword evidence="1" id="KW-0813">Transport</keyword>
<dbReference type="Proteomes" id="UP000039865">
    <property type="component" value="Unassembled WGS sequence"/>
</dbReference>
<dbReference type="GO" id="GO:0044877">
    <property type="term" value="F:protein-containing complex binding"/>
    <property type="evidence" value="ECO:0007669"/>
    <property type="project" value="TreeGrafter"/>
</dbReference>
<keyword evidence="4" id="KW-1185">Reference proteome</keyword>
<dbReference type="Pfam" id="PF03997">
    <property type="entry name" value="VPS28"/>
    <property type="match status" value="1"/>
</dbReference>
<dbReference type="Gene3D" id="1.20.120.1130">
    <property type="match status" value="1"/>
</dbReference>
<organism evidence="3 4">
    <name type="scientific">Stylonychia lemnae</name>
    <name type="common">Ciliate</name>
    <dbReference type="NCBI Taxonomy" id="5949"/>
    <lineage>
        <taxon>Eukaryota</taxon>
        <taxon>Sar</taxon>
        <taxon>Alveolata</taxon>
        <taxon>Ciliophora</taxon>
        <taxon>Intramacronucleata</taxon>
        <taxon>Spirotrichea</taxon>
        <taxon>Stichotrichia</taxon>
        <taxon>Sporadotrichida</taxon>
        <taxon>Oxytrichidae</taxon>
        <taxon>Stylonychinae</taxon>
        <taxon>Stylonychia</taxon>
    </lineage>
</organism>
<dbReference type="GO" id="GO:0043328">
    <property type="term" value="P:protein transport to vacuole involved in ubiquitin-dependent protein catabolic process via the multivesicular body sorting pathway"/>
    <property type="evidence" value="ECO:0007669"/>
    <property type="project" value="TreeGrafter"/>
</dbReference>
<protein>
    <submittedName>
        <fullName evidence="3">Vacuolar protein sorting-associated protein 28 homolog</fullName>
    </submittedName>
</protein>
<evidence type="ECO:0000313" key="3">
    <source>
        <dbReference type="EMBL" id="CDW90936.1"/>
    </source>
</evidence>
<accession>A0A078B9R7</accession>
<dbReference type="EMBL" id="CCKQ01018934">
    <property type="protein sequence ID" value="CDW90936.1"/>
    <property type="molecule type" value="Genomic_DNA"/>
</dbReference>
<name>A0A078B9R7_STYLE</name>
<dbReference type="SUPFAM" id="SSF140427">
    <property type="entry name" value="VPS28 C-terminal domain-like"/>
    <property type="match status" value="1"/>
</dbReference>
<evidence type="ECO:0000259" key="2">
    <source>
        <dbReference type="PROSITE" id="PS51310"/>
    </source>
</evidence>
<dbReference type="InterPro" id="IPR037206">
    <property type="entry name" value="VPS28_C_sf"/>
</dbReference>
<dbReference type="GO" id="GO:0000813">
    <property type="term" value="C:ESCRT I complex"/>
    <property type="evidence" value="ECO:0007669"/>
    <property type="project" value="InterPro"/>
</dbReference>
<proteinExistence type="inferred from homology"/>
<dbReference type="InterPro" id="IPR007143">
    <property type="entry name" value="Vps28"/>
</dbReference>